<dbReference type="Gene3D" id="1.10.1740.10">
    <property type="match status" value="1"/>
</dbReference>
<gene>
    <name evidence="8" type="ORF">LZC94_40200</name>
</gene>
<dbReference type="InterPro" id="IPR013249">
    <property type="entry name" value="RNA_pol_sigma70_r4_t2"/>
</dbReference>
<dbReference type="Gene3D" id="1.10.10.10">
    <property type="entry name" value="Winged helix-like DNA-binding domain superfamily/Winged helix DNA-binding domain"/>
    <property type="match status" value="1"/>
</dbReference>
<organism evidence="8 9">
    <name type="scientific">Pendulispora albinea</name>
    <dbReference type="NCBI Taxonomy" id="2741071"/>
    <lineage>
        <taxon>Bacteria</taxon>
        <taxon>Pseudomonadati</taxon>
        <taxon>Myxococcota</taxon>
        <taxon>Myxococcia</taxon>
        <taxon>Myxococcales</taxon>
        <taxon>Sorangiineae</taxon>
        <taxon>Pendulisporaceae</taxon>
        <taxon>Pendulispora</taxon>
    </lineage>
</organism>
<dbReference type="CDD" id="cd06171">
    <property type="entry name" value="Sigma70_r4"/>
    <property type="match status" value="1"/>
</dbReference>
<keyword evidence="3" id="KW-0731">Sigma factor</keyword>
<accession>A0ABZ2LY34</accession>
<dbReference type="Pfam" id="PF08281">
    <property type="entry name" value="Sigma70_r4_2"/>
    <property type="match status" value="1"/>
</dbReference>
<dbReference type="InterPro" id="IPR036388">
    <property type="entry name" value="WH-like_DNA-bd_sf"/>
</dbReference>
<dbReference type="RefSeq" id="WP_394823657.1">
    <property type="nucleotide sequence ID" value="NZ_CP089984.1"/>
</dbReference>
<keyword evidence="4" id="KW-0238">DNA-binding</keyword>
<evidence type="ECO:0000256" key="1">
    <source>
        <dbReference type="ARBA" id="ARBA00010641"/>
    </source>
</evidence>
<evidence type="ECO:0000313" key="8">
    <source>
        <dbReference type="EMBL" id="WXB14040.1"/>
    </source>
</evidence>
<evidence type="ECO:0000259" key="6">
    <source>
        <dbReference type="Pfam" id="PF04542"/>
    </source>
</evidence>
<evidence type="ECO:0000256" key="2">
    <source>
        <dbReference type="ARBA" id="ARBA00023015"/>
    </source>
</evidence>
<dbReference type="Proteomes" id="UP001370348">
    <property type="component" value="Chromosome"/>
</dbReference>
<reference evidence="8 9" key="1">
    <citation type="submission" date="2021-12" db="EMBL/GenBank/DDBJ databases">
        <title>Discovery of the Pendulisporaceae a myxobacterial family with distinct sporulation behavior and unique specialized metabolism.</title>
        <authorList>
            <person name="Garcia R."/>
            <person name="Popoff A."/>
            <person name="Bader C.D."/>
            <person name="Loehr J."/>
            <person name="Walesch S."/>
            <person name="Walt C."/>
            <person name="Boldt J."/>
            <person name="Bunk B."/>
            <person name="Haeckl F.J.F.P.J."/>
            <person name="Gunesch A.P."/>
            <person name="Birkelbach J."/>
            <person name="Nuebel U."/>
            <person name="Pietschmann T."/>
            <person name="Bach T."/>
            <person name="Mueller R."/>
        </authorList>
    </citation>
    <scope>NUCLEOTIDE SEQUENCE [LARGE SCALE GENOMIC DNA]</scope>
    <source>
        <strain evidence="8 9">MSr11954</strain>
    </source>
</reference>
<keyword evidence="9" id="KW-1185">Reference proteome</keyword>
<comment type="similarity">
    <text evidence="1">Belongs to the sigma-70 factor family. ECF subfamily.</text>
</comment>
<evidence type="ECO:0000313" key="9">
    <source>
        <dbReference type="Proteomes" id="UP001370348"/>
    </source>
</evidence>
<dbReference type="InterPro" id="IPR007627">
    <property type="entry name" value="RNA_pol_sigma70_r2"/>
</dbReference>
<dbReference type="Pfam" id="PF04542">
    <property type="entry name" value="Sigma70_r2"/>
    <property type="match status" value="1"/>
</dbReference>
<sequence length="199" mass="22531">MKEILVNRFSLLPTTGPVVDKDELVLSLQRGEREAVARAYELFHERVRSFARRLLHDESAAEDLVHEVFVTLPSAIRSFRGESALPTFLIGIAVRHARHHVRAAARRRAAMERLAQAPAPDSSPDAEDRAYSEQLARALSRAMDRLPDDQRAVFVLCEMDERTSAEVAVIVGAPEGTVRTRLFHAKRKLREILEREGFR</sequence>
<feature type="domain" description="RNA polymerase sigma-70 region 2" evidence="6">
    <location>
        <begin position="40"/>
        <end position="107"/>
    </location>
</feature>
<dbReference type="SUPFAM" id="SSF88659">
    <property type="entry name" value="Sigma3 and sigma4 domains of RNA polymerase sigma factors"/>
    <property type="match status" value="1"/>
</dbReference>
<evidence type="ECO:0000256" key="3">
    <source>
        <dbReference type="ARBA" id="ARBA00023082"/>
    </source>
</evidence>
<dbReference type="InterPro" id="IPR039425">
    <property type="entry name" value="RNA_pol_sigma-70-like"/>
</dbReference>
<dbReference type="PANTHER" id="PTHR43133:SF8">
    <property type="entry name" value="RNA POLYMERASE SIGMA FACTOR HI_1459-RELATED"/>
    <property type="match status" value="1"/>
</dbReference>
<feature type="domain" description="RNA polymerase sigma factor 70 region 4 type 2" evidence="7">
    <location>
        <begin position="137"/>
        <end position="189"/>
    </location>
</feature>
<keyword evidence="2" id="KW-0805">Transcription regulation</keyword>
<name>A0ABZ2LY34_9BACT</name>
<dbReference type="InterPro" id="IPR014284">
    <property type="entry name" value="RNA_pol_sigma-70_dom"/>
</dbReference>
<evidence type="ECO:0000259" key="7">
    <source>
        <dbReference type="Pfam" id="PF08281"/>
    </source>
</evidence>
<dbReference type="InterPro" id="IPR013324">
    <property type="entry name" value="RNA_pol_sigma_r3/r4-like"/>
</dbReference>
<dbReference type="EMBL" id="CP089984">
    <property type="protein sequence ID" value="WXB14040.1"/>
    <property type="molecule type" value="Genomic_DNA"/>
</dbReference>
<evidence type="ECO:0000256" key="4">
    <source>
        <dbReference type="ARBA" id="ARBA00023125"/>
    </source>
</evidence>
<dbReference type="SUPFAM" id="SSF88946">
    <property type="entry name" value="Sigma2 domain of RNA polymerase sigma factors"/>
    <property type="match status" value="1"/>
</dbReference>
<keyword evidence="5" id="KW-0804">Transcription</keyword>
<dbReference type="InterPro" id="IPR013325">
    <property type="entry name" value="RNA_pol_sigma_r2"/>
</dbReference>
<dbReference type="PANTHER" id="PTHR43133">
    <property type="entry name" value="RNA POLYMERASE ECF-TYPE SIGMA FACTO"/>
    <property type="match status" value="1"/>
</dbReference>
<protein>
    <submittedName>
        <fullName evidence="8">RNA polymerase sigma factor</fullName>
    </submittedName>
</protein>
<evidence type="ECO:0000256" key="5">
    <source>
        <dbReference type="ARBA" id="ARBA00023163"/>
    </source>
</evidence>
<proteinExistence type="inferred from homology"/>
<dbReference type="NCBIfam" id="TIGR02937">
    <property type="entry name" value="sigma70-ECF"/>
    <property type="match status" value="1"/>
</dbReference>